<reference evidence="1 2" key="1">
    <citation type="journal article" date="2019" name="ACS Chem. Biol.">
        <title>Identification and Mobilization of a Cryptic Antibiotic Biosynthesis Gene Locus from a Human-Pathogenic Nocardia Isolate.</title>
        <authorList>
            <person name="Herisse M."/>
            <person name="Ishida K."/>
            <person name="Porter J.L."/>
            <person name="Howden B."/>
            <person name="Hertweck C."/>
            <person name="Stinear T.P."/>
            <person name="Pidot S.J."/>
        </authorList>
    </citation>
    <scope>NUCLEOTIDE SEQUENCE [LARGE SCALE GENOMIC DNA]</scope>
    <source>
        <strain evidence="1 2">AUSMDU00012717</strain>
    </source>
</reference>
<dbReference type="EMBL" id="CP046172">
    <property type="protein sequence ID" value="QIS16805.1"/>
    <property type="molecule type" value="Genomic_DNA"/>
</dbReference>
<name>A0A6G9YTZ6_9NOCA</name>
<sequence length="71" mass="7971">MQLISVREPVVALLACGRDPGEMTTQQAHAAMQLHIDCTVDRCRVRRRARTTLVEAGKCVLDERALPYPPR</sequence>
<dbReference type="RefSeq" id="WP_167478815.1">
    <property type="nucleotide sequence ID" value="NZ_CP046172.1"/>
</dbReference>
<evidence type="ECO:0000313" key="1">
    <source>
        <dbReference type="EMBL" id="QIS16805.1"/>
    </source>
</evidence>
<gene>
    <name evidence="1" type="ORF">F5544_45010</name>
</gene>
<dbReference type="KEGG" id="nah:F5544_45010"/>
<keyword evidence="2" id="KW-1185">Reference proteome</keyword>
<proteinExistence type="predicted"/>
<accession>A0A6G9YTZ6</accession>
<organism evidence="1 2">
    <name type="scientific">Nocardia arthritidis</name>
    <dbReference type="NCBI Taxonomy" id="228602"/>
    <lineage>
        <taxon>Bacteria</taxon>
        <taxon>Bacillati</taxon>
        <taxon>Actinomycetota</taxon>
        <taxon>Actinomycetes</taxon>
        <taxon>Mycobacteriales</taxon>
        <taxon>Nocardiaceae</taxon>
        <taxon>Nocardia</taxon>
    </lineage>
</organism>
<protein>
    <submittedName>
        <fullName evidence="1">Uncharacterized protein</fullName>
    </submittedName>
</protein>
<dbReference type="AlphaFoldDB" id="A0A6G9YTZ6"/>
<evidence type="ECO:0000313" key="2">
    <source>
        <dbReference type="Proteomes" id="UP000503540"/>
    </source>
</evidence>
<dbReference type="Proteomes" id="UP000503540">
    <property type="component" value="Chromosome"/>
</dbReference>